<proteinExistence type="predicted"/>
<geneLocation type="plasmid" evidence="2">
    <name>pIP1858</name>
</geneLocation>
<dbReference type="AlphaFoldDB" id="A0A0M4BVR2"/>
<evidence type="ECO:0000256" key="1">
    <source>
        <dbReference type="SAM" id="MobiDB-lite"/>
    </source>
</evidence>
<accession>A0A0M4BVR2</accession>
<keyword evidence="2" id="KW-0614">Plasmid</keyword>
<feature type="region of interest" description="Disordered" evidence="1">
    <location>
        <begin position="1"/>
        <end position="42"/>
    </location>
</feature>
<sequence>METFARNSPFARGIPPNRKKTKNGNEISKTMAKSWIKSPNGC</sequence>
<organism evidence="2">
    <name type="scientific">Acinetobacter baumannii</name>
    <dbReference type="NCBI Taxonomy" id="470"/>
    <lineage>
        <taxon>Bacteria</taxon>
        <taxon>Pseudomonadati</taxon>
        <taxon>Pseudomonadota</taxon>
        <taxon>Gammaproteobacteria</taxon>
        <taxon>Moraxellales</taxon>
        <taxon>Moraxellaceae</taxon>
        <taxon>Acinetobacter</taxon>
        <taxon>Acinetobacter calcoaceticus/baumannii complex</taxon>
    </lineage>
</organism>
<evidence type="ECO:0000313" key="2">
    <source>
        <dbReference type="EMBL" id="ALB75420.1"/>
    </source>
</evidence>
<name>A0A0M4BVR2_ACIBA</name>
<dbReference type="EMBL" id="KP890934">
    <property type="protein sequence ID" value="ALB75420.1"/>
    <property type="molecule type" value="Genomic_DNA"/>
</dbReference>
<protein>
    <submittedName>
        <fullName evidence="2">Uncharacterized protein</fullName>
    </submittedName>
</protein>
<reference evidence="2" key="1">
    <citation type="journal article" date="2015" name="J. Antimicrob. Chemother.">
        <title>Origin in Acinetobacter gyllenbergii and dissemination of aminoglycoside-modifying enzyme AAC(6')-Ih.</title>
        <authorList>
            <person name="Yoon E.-J."/>
            <person name="Goussard S."/>
            <person name="Nemec A."/>
            <person name="Lambert T."/>
            <person name="Courvalin P."/>
            <person name="Grillot-Courvalin C."/>
        </authorList>
    </citation>
    <scope>NUCLEOTIDE SEQUENCE</scope>
    <source>
        <strain evidence="2">BM2686</strain>
        <plasmid evidence="2">pIP1858</plasmid>
    </source>
</reference>